<dbReference type="KEGG" id="smam:Mal15_16840"/>
<sequence>MSELDRDQSQLNPYAAPASEELPRNAVKSSLMYEATLFGGLAAMIGGVALLTAASAHPILVNVGALLFGLGFLALIATLR</sequence>
<feature type="transmembrane region" description="Helical" evidence="1">
    <location>
        <begin position="31"/>
        <end position="53"/>
    </location>
</feature>
<organism evidence="2 3">
    <name type="scientific">Stieleria maiorica</name>
    <dbReference type="NCBI Taxonomy" id="2795974"/>
    <lineage>
        <taxon>Bacteria</taxon>
        <taxon>Pseudomonadati</taxon>
        <taxon>Planctomycetota</taxon>
        <taxon>Planctomycetia</taxon>
        <taxon>Pirellulales</taxon>
        <taxon>Pirellulaceae</taxon>
        <taxon>Stieleria</taxon>
    </lineage>
</organism>
<proteinExistence type="predicted"/>
<keyword evidence="3" id="KW-1185">Reference proteome</keyword>
<evidence type="ECO:0000256" key="1">
    <source>
        <dbReference type="SAM" id="Phobius"/>
    </source>
</evidence>
<accession>A0A5B9MAE0</accession>
<keyword evidence="1" id="KW-1133">Transmembrane helix</keyword>
<dbReference type="RefSeq" id="WP_147867295.1">
    <property type="nucleotide sequence ID" value="NZ_CP036264.1"/>
</dbReference>
<dbReference type="Proteomes" id="UP000321353">
    <property type="component" value="Chromosome"/>
</dbReference>
<reference evidence="2 3" key="1">
    <citation type="submission" date="2019-02" db="EMBL/GenBank/DDBJ databases">
        <title>Planctomycetal bacteria perform biofilm scaping via a novel small molecule.</title>
        <authorList>
            <person name="Jeske O."/>
            <person name="Boedeker C."/>
            <person name="Wiegand S."/>
            <person name="Breitling P."/>
            <person name="Kallscheuer N."/>
            <person name="Jogler M."/>
            <person name="Rohde M."/>
            <person name="Petersen J."/>
            <person name="Medema M.H."/>
            <person name="Surup F."/>
            <person name="Jogler C."/>
        </authorList>
    </citation>
    <scope>NUCLEOTIDE SEQUENCE [LARGE SCALE GENOMIC DNA]</scope>
    <source>
        <strain evidence="2 3">Mal15</strain>
    </source>
</reference>
<keyword evidence="1" id="KW-0472">Membrane</keyword>
<evidence type="ECO:0000313" key="3">
    <source>
        <dbReference type="Proteomes" id="UP000321353"/>
    </source>
</evidence>
<dbReference type="EMBL" id="CP036264">
    <property type="protein sequence ID" value="QEF97643.1"/>
    <property type="molecule type" value="Genomic_DNA"/>
</dbReference>
<evidence type="ECO:0000313" key="2">
    <source>
        <dbReference type="EMBL" id="QEF97643.1"/>
    </source>
</evidence>
<dbReference type="AlphaFoldDB" id="A0A5B9MAE0"/>
<name>A0A5B9MAE0_9BACT</name>
<keyword evidence="1" id="KW-0812">Transmembrane</keyword>
<gene>
    <name evidence="2" type="ORF">Mal15_16840</name>
</gene>
<protein>
    <submittedName>
        <fullName evidence="2">Uncharacterized protein</fullName>
    </submittedName>
</protein>
<feature type="transmembrane region" description="Helical" evidence="1">
    <location>
        <begin position="59"/>
        <end position="79"/>
    </location>
</feature>